<protein>
    <submittedName>
        <fullName evidence="2">Flavoprotein</fullName>
    </submittedName>
</protein>
<dbReference type="SUPFAM" id="SSF52507">
    <property type="entry name" value="Homo-oligomeric flavin-containing Cys decarboxylases, HFCD"/>
    <property type="match status" value="1"/>
</dbReference>
<comment type="caution">
    <text evidence="2">The sequence shown here is derived from an EMBL/GenBank/DDBJ whole genome shotgun (WGS) entry which is preliminary data.</text>
</comment>
<evidence type="ECO:0000313" key="3">
    <source>
        <dbReference type="Proteomes" id="UP001500665"/>
    </source>
</evidence>
<dbReference type="Gene3D" id="3.40.50.1950">
    <property type="entry name" value="Flavin prenyltransferase-like"/>
    <property type="match status" value="1"/>
</dbReference>
<evidence type="ECO:0000259" key="1">
    <source>
        <dbReference type="Pfam" id="PF02441"/>
    </source>
</evidence>
<feature type="domain" description="Flavoprotein" evidence="1">
    <location>
        <begin position="40"/>
        <end position="182"/>
    </location>
</feature>
<dbReference type="InterPro" id="IPR036551">
    <property type="entry name" value="Flavin_trans-like"/>
</dbReference>
<dbReference type="InterPro" id="IPR003382">
    <property type="entry name" value="Flavoprotein"/>
</dbReference>
<gene>
    <name evidence="2" type="ORF">GCM10009550_54300</name>
</gene>
<sequence length="190" mass="20397">MAEDFDQGAAASSPGASQAERGVLYIIACAAPPASGVAELVSLARSSGWGRIQVIGTPLGMRFLDHYRLSHVLDEPVRSEWRMPWEPKTMPPPSAMVVAPATFNTINKWAAGITDTFAVGLLCEFSGAGLPILAVPCLQAELARHTAFSRSLEELRSMGVRVLFDPDAPPQARMPSWEQILAELNGMPPS</sequence>
<dbReference type="EMBL" id="BAAAHH010000026">
    <property type="protein sequence ID" value="GAA0961561.1"/>
    <property type="molecule type" value="Genomic_DNA"/>
</dbReference>
<dbReference type="Pfam" id="PF02441">
    <property type="entry name" value="Flavoprotein"/>
    <property type="match status" value="1"/>
</dbReference>
<reference evidence="2 3" key="1">
    <citation type="journal article" date="2019" name="Int. J. Syst. Evol. Microbiol.">
        <title>The Global Catalogue of Microorganisms (GCM) 10K type strain sequencing project: providing services to taxonomists for standard genome sequencing and annotation.</title>
        <authorList>
            <consortium name="The Broad Institute Genomics Platform"/>
            <consortium name="The Broad Institute Genome Sequencing Center for Infectious Disease"/>
            <person name="Wu L."/>
            <person name="Ma J."/>
        </authorList>
    </citation>
    <scope>NUCLEOTIDE SEQUENCE [LARGE SCALE GENOMIC DNA]</scope>
    <source>
        <strain evidence="2 3">JCM 10696</strain>
    </source>
</reference>
<proteinExistence type="predicted"/>
<evidence type="ECO:0000313" key="2">
    <source>
        <dbReference type="EMBL" id="GAA0961561.1"/>
    </source>
</evidence>
<accession>A0ABN1RQ90</accession>
<keyword evidence="3" id="KW-1185">Reference proteome</keyword>
<name>A0ABN1RQ90_9ACTN</name>
<dbReference type="Proteomes" id="UP001500665">
    <property type="component" value="Unassembled WGS sequence"/>
</dbReference>
<organism evidence="2 3">
    <name type="scientific">Actinocorallia libanotica</name>
    <dbReference type="NCBI Taxonomy" id="46162"/>
    <lineage>
        <taxon>Bacteria</taxon>
        <taxon>Bacillati</taxon>
        <taxon>Actinomycetota</taxon>
        <taxon>Actinomycetes</taxon>
        <taxon>Streptosporangiales</taxon>
        <taxon>Thermomonosporaceae</taxon>
        <taxon>Actinocorallia</taxon>
    </lineage>
</organism>